<sequence length="109" mass="11735">MKNGVEDAVRDLGFDNAVILKPGLILGAREQTRAVEGIFQRLFHAVGLVSVSARDVFAQDAQVIARAAVSAARMAEQGKAPDSFWLVEAADIVKLGRDQWPSSDDEGRA</sequence>
<gene>
    <name evidence="1" type="ORF">CDD80_4925</name>
</gene>
<name>A0A2C5YW65_9HYPO</name>
<dbReference type="Proteomes" id="UP000226431">
    <property type="component" value="Unassembled WGS sequence"/>
</dbReference>
<dbReference type="OrthoDB" id="430436at2759"/>
<dbReference type="Gene3D" id="3.40.50.720">
    <property type="entry name" value="NAD(P)-binding Rossmann-like Domain"/>
    <property type="match status" value="1"/>
</dbReference>
<evidence type="ECO:0000313" key="2">
    <source>
        <dbReference type="Proteomes" id="UP000226431"/>
    </source>
</evidence>
<evidence type="ECO:0000313" key="1">
    <source>
        <dbReference type="EMBL" id="PHH71863.1"/>
    </source>
</evidence>
<reference evidence="1 2" key="1">
    <citation type="submission" date="2017-06" db="EMBL/GenBank/DDBJ databases">
        <title>Ant-infecting Ophiocordyceps genomes reveal a high diversity of potential behavioral manipulation genes and a possible major role for enterotoxins.</title>
        <authorList>
            <person name="De Bekker C."/>
            <person name="Evans H.C."/>
            <person name="Brachmann A."/>
            <person name="Hughes D.P."/>
        </authorList>
    </citation>
    <scope>NUCLEOTIDE SEQUENCE [LARGE SCALE GENOMIC DNA]</scope>
    <source>
        <strain evidence="1 2">Map16</strain>
    </source>
</reference>
<keyword evidence="2" id="KW-1185">Reference proteome</keyword>
<organism evidence="1 2">
    <name type="scientific">Ophiocordyceps camponoti-rufipedis</name>
    <dbReference type="NCBI Taxonomy" id="2004952"/>
    <lineage>
        <taxon>Eukaryota</taxon>
        <taxon>Fungi</taxon>
        <taxon>Dikarya</taxon>
        <taxon>Ascomycota</taxon>
        <taxon>Pezizomycotina</taxon>
        <taxon>Sordariomycetes</taxon>
        <taxon>Hypocreomycetidae</taxon>
        <taxon>Hypocreales</taxon>
        <taxon>Ophiocordycipitaceae</taxon>
        <taxon>Ophiocordyceps</taxon>
    </lineage>
</organism>
<dbReference type="EMBL" id="NJES01000469">
    <property type="protein sequence ID" value="PHH71863.1"/>
    <property type="molecule type" value="Genomic_DNA"/>
</dbReference>
<proteinExistence type="predicted"/>
<accession>A0A2C5YW65</accession>
<protein>
    <submittedName>
        <fullName evidence="1">Uncharacterized protein</fullName>
    </submittedName>
</protein>
<dbReference type="AlphaFoldDB" id="A0A2C5YW65"/>
<comment type="caution">
    <text evidence="1">The sequence shown here is derived from an EMBL/GenBank/DDBJ whole genome shotgun (WGS) entry which is preliminary data.</text>
</comment>
<dbReference type="STRING" id="2004952.A0A2C5YW65"/>